<dbReference type="PANTHER" id="PTHR43174">
    <property type="entry name" value="UDP-N-ACETYLGLUCOSAMINE 2-EPIMERASE"/>
    <property type="match status" value="1"/>
</dbReference>
<gene>
    <name evidence="2" type="ORF">MAGMO_3982</name>
</gene>
<dbReference type="InterPro" id="IPR020004">
    <property type="entry name" value="UDP-GlcNAc_Epase"/>
</dbReference>
<dbReference type="EMBL" id="LO017727">
    <property type="protein sequence ID" value="CRH08110.1"/>
    <property type="molecule type" value="Genomic_DNA"/>
</dbReference>
<dbReference type="PANTHER" id="PTHR43174:SF3">
    <property type="entry name" value="UDP-N-ACETYLGLUCOSAMINE 2-EPIMERASE"/>
    <property type="match status" value="1"/>
</dbReference>
<reference evidence="2" key="1">
    <citation type="submission" date="2015-04" db="EMBL/GenBank/DDBJ databases">
        <authorList>
            <person name="Syromyatnikov M.Y."/>
            <person name="Popov V.N."/>
        </authorList>
    </citation>
    <scope>NUCLEOTIDE SEQUENCE</scope>
    <source>
        <strain evidence="2">MO-1</strain>
    </source>
</reference>
<evidence type="ECO:0000259" key="1">
    <source>
        <dbReference type="Pfam" id="PF02350"/>
    </source>
</evidence>
<proteinExistence type="predicted"/>
<dbReference type="AlphaFoldDB" id="A0A1S7LML6"/>
<organism evidence="2">
    <name type="scientific">Magnetococcus massalia (strain MO-1)</name>
    <dbReference type="NCBI Taxonomy" id="451514"/>
    <lineage>
        <taxon>Bacteria</taxon>
        <taxon>Pseudomonadati</taxon>
        <taxon>Pseudomonadota</taxon>
        <taxon>Magnetococcia</taxon>
        <taxon>Magnetococcales</taxon>
        <taxon>Magnetococcaceae</taxon>
        <taxon>Magnetococcus</taxon>
    </lineage>
</organism>
<dbReference type="InterPro" id="IPR029767">
    <property type="entry name" value="WecB-like"/>
</dbReference>
<dbReference type="SUPFAM" id="SSF53756">
    <property type="entry name" value="UDP-Glycosyltransferase/glycogen phosphorylase"/>
    <property type="match status" value="1"/>
</dbReference>
<name>A0A1S7LML6_MAGMO</name>
<dbReference type="Gene3D" id="3.40.50.2000">
    <property type="entry name" value="Glycogen Phosphorylase B"/>
    <property type="match status" value="2"/>
</dbReference>
<accession>A0A1S7LML6</accession>
<dbReference type="Pfam" id="PF02350">
    <property type="entry name" value="Epimerase_2"/>
    <property type="match status" value="1"/>
</dbReference>
<dbReference type="NCBIfam" id="TIGR03568">
    <property type="entry name" value="NeuC_NnaA"/>
    <property type="match status" value="1"/>
</dbReference>
<protein>
    <submittedName>
        <fullName evidence="2">Putative UDP-N-acetylglucosamine 2-epimerase</fullName>
    </submittedName>
</protein>
<dbReference type="GO" id="GO:0006047">
    <property type="term" value="P:UDP-N-acetylglucosamine metabolic process"/>
    <property type="evidence" value="ECO:0007669"/>
    <property type="project" value="InterPro"/>
</dbReference>
<sequence length="384" mass="43150">MKILAITCSRAEYDLMSGLYLRLHNDPDIELKLLVAGAHLSPTFGYSAGEVERDGLDILLKVETLLDADSRVSRLKSASLLLQNSVDLIASYDPDLILYAGDREEVVIGGLIGAYLEIPTCHFFGGDHASDGHVDHMVRHATSKLSTVHMVSLNEHWERLLRMGEQESRVHCIGSIALDKFVRHTPLGMDVIRHRFELPDSWQQFALVIFHPMADERSQSAAYFENILQELKLRNIPALVSSPNADQGFSDLMVVTERFYRDDNFHFYRNLDREMFLSVYKHSRFLIGNSSSGIIEAASIPLPVVNVGLRQRGRKAGANVRFCDGDPLSIGAAIDTVEDPAFRGKLDRLENPYGDGHSEEKAHALIKKIDFDALRLKREDILKI</sequence>
<evidence type="ECO:0000313" key="2">
    <source>
        <dbReference type="EMBL" id="CRH08110.1"/>
    </source>
</evidence>
<feature type="domain" description="UDP-N-acetylglucosamine 2-epimerase" evidence="1">
    <location>
        <begin position="22"/>
        <end position="366"/>
    </location>
</feature>
<dbReference type="GO" id="GO:0004553">
    <property type="term" value="F:hydrolase activity, hydrolyzing O-glycosyl compounds"/>
    <property type="evidence" value="ECO:0007669"/>
    <property type="project" value="InterPro"/>
</dbReference>
<dbReference type="InterPro" id="IPR003331">
    <property type="entry name" value="UDP_GlcNAc_Epimerase_2_dom"/>
</dbReference>